<keyword evidence="4" id="KW-1185">Reference proteome</keyword>
<proteinExistence type="predicted"/>
<dbReference type="SUPFAM" id="SSF56529">
    <property type="entry name" value="FAH"/>
    <property type="match status" value="1"/>
</dbReference>
<dbReference type="AlphaFoldDB" id="R1HM90"/>
<dbReference type="GO" id="GO:0005737">
    <property type="term" value="C:cytoplasm"/>
    <property type="evidence" value="ECO:0007669"/>
    <property type="project" value="TreeGrafter"/>
</dbReference>
<organism evidence="3 4">
    <name type="scientific">Amycolatopsis vancoresmycina DSM 44592</name>
    <dbReference type="NCBI Taxonomy" id="1292037"/>
    <lineage>
        <taxon>Bacteria</taxon>
        <taxon>Bacillati</taxon>
        <taxon>Actinomycetota</taxon>
        <taxon>Actinomycetes</taxon>
        <taxon>Pseudonocardiales</taxon>
        <taxon>Pseudonocardiaceae</taxon>
        <taxon>Amycolatopsis</taxon>
    </lineage>
</organism>
<name>R1HM90_9PSEU</name>
<dbReference type="PANTHER" id="PTHR30143:SF0">
    <property type="entry name" value="2-KETO-4-PENTENOATE HYDRATASE"/>
    <property type="match status" value="1"/>
</dbReference>
<dbReference type="eggNOG" id="COG3971">
    <property type="taxonomic scope" value="Bacteria"/>
</dbReference>
<dbReference type="InterPro" id="IPR011234">
    <property type="entry name" value="Fumarylacetoacetase-like_C"/>
</dbReference>
<feature type="domain" description="Fumarylacetoacetase-like C-terminal" evidence="2">
    <location>
        <begin position="85"/>
        <end position="258"/>
    </location>
</feature>
<evidence type="ECO:0000313" key="3">
    <source>
        <dbReference type="EMBL" id="EOD64685.1"/>
    </source>
</evidence>
<dbReference type="GO" id="GO:0008684">
    <property type="term" value="F:2-oxopent-4-enoate hydratase activity"/>
    <property type="evidence" value="ECO:0007669"/>
    <property type="project" value="TreeGrafter"/>
</dbReference>
<dbReference type="Proteomes" id="UP000014139">
    <property type="component" value="Unassembled WGS sequence"/>
</dbReference>
<evidence type="ECO:0000256" key="1">
    <source>
        <dbReference type="ARBA" id="ARBA00023239"/>
    </source>
</evidence>
<evidence type="ECO:0000259" key="2">
    <source>
        <dbReference type="Pfam" id="PF01557"/>
    </source>
</evidence>
<sequence>MVDVSKVQEAASALAGAYATREPIEPLIKTYPDAGVEDAYRIQQEQVRRWGEGGDAVRGHKVGLASAAMQRQMGVDQPDYGHLTGSMFHLEHQPIPTSAFLQPRIEPEIAFVLGSALRGPGVTVADAVRAVDFVLPSLEIVDSRIQDWKISLFDTISDNASSGGVVLGSSPTSLGSVDLRLAGCVLYQNGTVAATGAGGAVLGSPVNSLVWLANTVGPLGVTLEPGHVVLPGSMTRAIPVSPGDTIVTTIAGIGSVTAVFAPAPASEES</sequence>
<dbReference type="EMBL" id="AOUO01000491">
    <property type="protein sequence ID" value="EOD64685.1"/>
    <property type="molecule type" value="Genomic_DNA"/>
</dbReference>
<comment type="caution">
    <text evidence="3">The sequence shown here is derived from an EMBL/GenBank/DDBJ whole genome shotgun (WGS) entry which is preliminary data.</text>
</comment>
<dbReference type="InterPro" id="IPR036663">
    <property type="entry name" value="Fumarylacetoacetase_C_sf"/>
</dbReference>
<gene>
    <name evidence="3" type="ORF">H480_30641</name>
</gene>
<reference evidence="3 4" key="1">
    <citation type="submission" date="2013-02" db="EMBL/GenBank/DDBJ databases">
        <title>Draft genome sequence of Amycolatopsis vancoresmycina strain DSM 44592T.</title>
        <authorList>
            <person name="Kumar S."/>
            <person name="Kaur N."/>
            <person name="Kaur C."/>
            <person name="Raghava G.P.S."/>
            <person name="Mayilraj S."/>
        </authorList>
    </citation>
    <scope>NUCLEOTIDE SEQUENCE [LARGE SCALE GENOMIC DNA]</scope>
    <source>
        <strain evidence="3 4">DSM 44592</strain>
    </source>
</reference>
<dbReference type="Pfam" id="PF01557">
    <property type="entry name" value="FAA_hydrolase"/>
    <property type="match status" value="1"/>
</dbReference>
<evidence type="ECO:0000313" key="4">
    <source>
        <dbReference type="Proteomes" id="UP000014139"/>
    </source>
</evidence>
<dbReference type="PATRIC" id="fig|1292037.4.peg.5765"/>
<accession>R1HM90</accession>
<dbReference type="PANTHER" id="PTHR30143">
    <property type="entry name" value="ACID HYDRATASE"/>
    <property type="match status" value="1"/>
</dbReference>
<protein>
    <submittedName>
        <fullName evidence="3">2-keto-4-pentenoate hydratase</fullName>
    </submittedName>
</protein>
<dbReference type="Gene3D" id="3.90.850.10">
    <property type="entry name" value="Fumarylacetoacetase-like, C-terminal domain"/>
    <property type="match status" value="1"/>
</dbReference>
<keyword evidence="1" id="KW-0456">Lyase</keyword>
<dbReference type="InterPro" id="IPR050772">
    <property type="entry name" value="Hydratase-Decarb/MhpD_sf"/>
</dbReference>